<dbReference type="Gene3D" id="1.20.58.2200">
    <property type="match status" value="1"/>
</dbReference>
<dbReference type="InterPro" id="IPR038440">
    <property type="entry name" value="FimV_C_sf"/>
</dbReference>
<dbReference type="InterPro" id="IPR020011">
    <property type="entry name" value="FimV_C"/>
</dbReference>
<dbReference type="InterPro" id="IPR020012">
    <property type="entry name" value="LysM_FimV"/>
</dbReference>
<evidence type="ECO:0000256" key="1">
    <source>
        <dbReference type="SAM" id="Coils"/>
    </source>
</evidence>
<feature type="domain" description="LysM" evidence="3">
    <location>
        <begin position="147"/>
        <end position="202"/>
    </location>
</feature>
<sequence>MFSALGQPLRAEIPVSATPEELRSLSARIASPEAFRQADLGYGSAARAIRLSVDARASGAVIQLSSERPIDDPFVDLLVELNWAAGRLVREYTFLLDPVDFATPGALATAAVDPPAVLPVQRPSSPAAESVSPSAPRSAPSGSAPPSTYVVNRGDTLYRIASAHLQPGMTLDQMLVALHRTNPDAFAGGNINRLRAGSVLSLPAPSAVRALGTEQAQREIRAQAADFDAYRRGLAAAVEDRAPVPAPADEQAGAGRIVPRVDAPAPGEDSADQLRVSRSRLAGAGEAEQRLQALEEELGSRERSLDEAAARLALLENSIRGLQRLLELQDGTMGRLQEQAAPAAPSAREGQVGRGLNAQPAAAGAEVAGVPQAAPPPAQRAALPPAAGNEPGVLETVLGNSKLLLGGAAILVLLLAYAGLRQRRRQAAQRVAGAREDGVEDAAFAGSDGQDAGLAASIMNTDFGQSGLSSIDTDEGVDPVAEADVYMAYGRDAQAEEILQDALKTDPKRAAIHLKLLEIYALRGDSSRFEDVERKLFALTAGHGREWEKAATLGRKLDPKNPRYQEPRAEEPVAPPAGARTDGRGGAGGAPAAVVLGGVLHASQGAADEASGAHQEAAIPHALDFTVPVPPPGVHAEHGGAPGAASRSAAEAGGGMPPATLPEASADQARSAAGVAQPGGAEAVGSAPFAEPAPAAPAAGGGRAPEASVQTDSAAAVQEEAGLAFDFDLDFGAGAEDADPAGRDRSAQDYPEGAEPGAPLDFELPDLELDAPQPWAVDMDATVVCPDEAGGVFDEERPGSTANRGAGFAPAFASGLGEAGRASTAPAFDFGLDEPAPAAVPADAAPGLDLSAIDLELDELDEAGISVTEIPDAGEAAADAGADLAVAPSYGADDGTETKLELARAYEEMGDREGAIELLQEVIGEGSAAQQAAAREMLSGLN</sequence>
<dbReference type="NCBIfam" id="TIGR03504">
    <property type="entry name" value="FimV_Cterm"/>
    <property type="match status" value="1"/>
</dbReference>
<gene>
    <name evidence="4" type="ORF">Tchl_3360</name>
</gene>
<dbReference type="AlphaFoldDB" id="A0A1L6FHD7"/>
<feature type="region of interest" description="Disordered" evidence="2">
    <location>
        <begin position="120"/>
        <end position="148"/>
    </location>
</feature>
<feature type="coiled-coil region" evidence="1">
    <location>
        <begin position="284"/>
        <end position="325"/>
    </location>
</feature>
<evidence type="ECO:0000313" key="5">
    <source>
        <dbReference type="Proteomes" id="UP000185739"/>
    </source>
</evidence>
<keyword evidence="1" id="KW-0175">Coiled coil</keyword>
<evidence type="ECO:0000259" key="3">
    <source>
        <dbReference type="PROSITE" id="PS51782"/>
    </source>
</evidence>
<evidence type="ECO:0000256" key="2">
    <source>
        <dbReference type="SAM" id="MobiDB-lite"/>
    </source>
</evidence>
<dbReference type="PROSITE" id="PS51782">
    <property type="entry name" value="LYSM"/>
    <property type="match status" value="1"/>
</dbReference>
<protein>
    <submittedName>
        <fullName evidence="4">Putative pilus assembly protein</fullName>
    </submittedName>
</protein>
<dbReference type="Gene3D" id="3.10.350.10">
    <property type="entry name" value="LysM domain"/>
    <property type="match status" value="1"/>
</dbReference>
<feature type="compositionally biased region" description="Basic and acidic residues" evidence="2">
    <location>
        <begin position="554"/>
        <end position="571"/>
    </location>
</feature>
<dbReference type="Proteomes" id="UP000185739">
    <property type="component" value="Chromosome"/>
</dbReference>
<dbReference type="InterPro" id="IPR036779">
    <property type="entry name" value="LysM_dom_sf"/>
</dbReference>
<feature type="region of interest" description="Disordered" evidence="2">
    <location>
        <begin position="336"/>
        <end position="387"/>
    </location>
</feature>
<dbReference type="STRING" id="96773.Tchl_3360"/>
<feature type="compositionally biased region" description="Low complexity" evidence="2">
    <location>
        <begin position="123"/>
        <end position="147"/>
    </location>
</feature>
<dbReference type="KEGG" id="tcl:Tchl_3360"/>
<dbReference type="CDD" id="cd00118">
    <property type="entry name" value="LysM"/>
    <property type="match status" value="1"/>
</dbReference>
<organism evidence="4 5">
    <name type="scientific">Thauera chlorobenzoica</name>
    <dbReference type="NCBI Taxonomy" id="96773"/>
    <lineage>
        <taxon>Bacteria</taxon>
        <taxon>Pseudomonadati</taxon>
        <taxon>Pseudomonadota</taxon>
        <taxon>Betaproteobacteria</taxon>
        <taxon>Rhodocyclales</taxon>
        <taxon>Zoogloeaceae</taxon>
        <taxon>Thauera</taxon>
    </lineage>
</organism>
<dbReference type="NCBIfam" id="TIGR03505">
    <property type="entry name" value="FimV_core"/>
    <property type="match status" value="1"/>
</dbReference>
<accession>A0A1L6FHD7</accession>
<feature type="region of interest" description="Disordered" evidence="2">
    <location>
        <begin position="624"/>
        <end position="715"/>
    </location>
</feature>
<feature type="region of interest" description="Disordered" evidence="2">
    <location>
        <begin position="241"/>
        <end position="273"/>
    </location>
</feature>
<dbReference type="InterPro" id="IPR057840">
    <property type="entry name" value="FimV_N"/>
</dbReference>
<feature type="region of interest" description="Disordered" evidence="2">
    <location>
        <begin position="554"/>
        <end position="589"/>
    </location>
</feature>
<proteinExistence type="predicted"/>
<feature type="compositionally biased region" description="Low complexity" evidence="2">
    <location>
        <begin position="358"/>
        <end position="372"/>
    </location>
</feature>
<reference evidence="4 5" key="1">
    <citation type="submission" date="2016-12" db="EMBL/GenBank/DDBJ databases">
        <title>Complete genome sequence of Thauera chlorobenzoica, a Betaproteobacterium degrading haloaromatics anaerobically to CO2 and halides.</title>
        <authorList>
            <person name="Goris T."/>
            <person name="Mergelsberg M."/>
            <person name="Boll M."/>
        </authorList>
    </citation>
    <scope>NUCLEOTIDE SEQUENCE [LARGE SCALE GENOMIC DNA]</scope>
    <source>
        <strain evidence="4 5">3CB1</strain>
    </source>
</reference>
<dbReference type="EMBL" id="CP018839">
    <property type="protein sequence ID" value="APR06166.1"/>
    <property type="molecule type" value="Genomic_DNA"/>
</dbReference>
<name>A0A1L6FHD7_9RHOO</name>
<evidence type="ECO:0000313" key="4">
    <source>
        <dbReference type="EMBL" id="APR06166.1"/>
    </source>
</evidence>
<keyword evidence="5" id="KW-1185">Reference proteome</keyword>
<dbReference type="InterPro" id="IPR018392">
    <property type="entry name" value="LysM"/>
</dbReference>
<feature type="compositionally biased region" description="Low complexity" evidence="2">
    <location>
        <begin position="687"/>
        <end position="698"/>
    </location>
</feature>
<feature type="region of interest" description="Disordered" evidence="2">
    <location>
        <begin position="731"/>
        <end position="765"/>
    </location>
</feature>
<dbReference type="Pfam" id="PF25800">
    <property type="entry name" value="FimV_N"/>
    <property type="match status" value="1"/>
</dbReference>